<evidence type="ECO:0000256" key="2">
    <source>
        <dbReference type="ARBA" id="ARBA00022771"/>
    </source>
</evidence>
<evidence type="ECO:0000256" key="5">
    <source>
        <dbReference type="ARBA" id="ARBA00023125"/>
    </source>
</evidence>
<keyword evidence="13" id="KW-1185">Reference proteome</keyword>
<evidence type="ECO:0000256" key="8">
    <source>
        <dbReference type="PROSITE-ProRule" id="PRU00071"/>
    </source>
</evidence>
<keyword evidence="3 9" id="KW-0862">Zinc</keyword>
<dbReference type="PANTHER" id="PTHR31992">
    <property type="entry name" value="DOF ZINC FINGER PROTEIN DOF1.4-RELATED"/>
    <property type="match status" value="1"/>
</dbReference>
<dbReference type="Pfam" id="PF02701">
    <property type="entry name" value="Zn_ribbon_Dof"/>
    <property type="match status" value="1"/>
</dbReference>
<dbReference type="PROSITE" id="PS50884">
    <property type="entry name" value="ZF_DOF_2"/>
    <property type="match status" value="1"/>
</dbReference>
<gene>
    <name evidence="12" type="ORF">IEQ34_010195</name>
</gene>
<evidence type="ECO:0000256" key="10">
    <source>
        <dbReference type="SAM" id="MobiDB-lite"/>
    </source>
</evidence>
<comment type="function">
    <text evidence="9">Transcription factor that binds specifically to a 5'-AA[AG]G-3' consensus core sequence.</text>
</comment>
<feature type="compositionally biased region" description="Low complexity" evidence="10">
    <location>
        <begin position="36"/>
        <end position="51"/>
    </location>
</feature>
<dbReference type="GO" id="GO:0003700">
    <property type="term" value="F:DNA-binding transcription factor activity"/>
    <property type="evidence" value="ECO:0007669"/>
    <property type="project" value="UniProtKB-UniRule"/>
</dbReference>
<keyword evidence="6 9" id="KW-0804">Transcription</keyword>
<reference evidence="12 13" key="1">
    <citation type="journal article" date="2021" name="Hortic Res">
        <title>Chromosome-scale assembly of the Dendrobium chrysotoxum genome enhances the understanding of orchid evolution.</title>
        <authorList>
            <person name="Zhang Y."/>
            <person name="Zhang G.Q."/>
            <person name="Zhang D."/>
            <person name="Liu X.D."/>
            <person name="Xu X.Y."/>
            <person name="Sun W.H."/>
            <person name="Yu X."/>
            <person name="Zhu X."/>
            <person name="Wang Z.W."/>
            <person name="Zhao X."/>
            <person name="Zhong W.Y."/>
            <person name="Chen H."/>
            <person name="Yin W.L."/>
            <person name="Huang T."/>
            <person name="Niu S.C."/>
            <person name="Liu Z.J."/>
        </authorList>
    </citation>
    <scope>NUCLEOTIDE SEQUENCE [LARGE SCALE GENOMIC DNA]</scope>
    <source>
        <strain evidence="12">Lindl</strain>
    </source>
</reference>
<evidence type="ECO:0000256" key="6">
    <source>
        <dbReference type="ARBA" id="ARBA00023163"/>
    </source>
</evidence>
<feature type="compositionally biased region" description="Low complexity" evidence="10">
    <location>
        <begin position="300"/>
        <end position="317"/>
    </location>
</feature>
<evidence type="ECO:0000256" key="1">
    <source>
        <dbReference type="ARBA" id="ARBA00022723"/>
    </source>
</evidence>
<dbReference type="PROSITE" id="PS01361">
    <property type="entry name" value="ZF_DOF_1"/>
    <property type="match status" value="1"/>
</dbReference>
<evidence type="ECO:0000313" key="13">
    <source>
        <dbReference type="Proteomes" id="UP000775213"/>
    </source>
</evidence>
<evidence type="ECO:0000256" key="9">
    <source>
        <dbReference type="RuleBase" id="RU369094"/>
    </source>
</evidence>
<evidence type="ECO:0000256" key="7">
    <source>
        <dbReference type="ARBA" id="ARBA00023242"/>
    </source>
</evidence>
<dbReference type="Proteomes" id="UP000775213">
    <property type="component" value="Unassembled WGS sequence"/>
</dbReference>
<dbReference type="GO" id="GO:0008270">
    <property type="term" value="F:zinc ion binding"/>
    <property type="evidence" value="ECO:0007669"/>
    <property type="project" value="UniProtKB-KW"/>
</dbReference>
<keyword evidence="4 9" id="KW-0805">Transcription regulation</keyword>
<dbReference type="EMBL" id="JAGFBR010000009">
    <property type="protein sequence ID" value="KAH0462620.1"/>
    <property type="molecule type" value="Genomic_DNA"/>
</dbReference>
<dbReference type="AlphaFoldDB" id="A0AAV7H538"/>
<dbReference type="InterPro" id="IPR003851">
    <property type="entry name" value="Znf_Dof"/>
</dbReference>
<keyword evidence="5 8" id="KW-0238">DNA-binding</keyword>
<organism evidence="12 13">
    <name type="scientific">Dendrobium chrysotoxum</name>
    <name type="common">Orchid</name>
    <dbReference type="NCBI Taxonomy" id="161865"/>
    <lineage>
        <taxon>Eukaryota</taxon>
        <taxon>Viridiplantae</taxon>
        <taxon>Streptophyta</taxon>
        <taxon>Embryophyta</taxon>
        <taxon>Tracheophyta</taxon>
        <taxon>Spermatophyta</taxon>
        <taxon>Magnoliopsida</taxon>
        <taxon>Liliopsida</taxon>
        <taxon>Asparagales</taxon>
        <taxon>Orchidaceae</taxon>
        <taxon>Epidendroideae</taxon>
        <taxon>Malaxideae</taxon>
        <taxon>Dendrobiinae</taxon>
        <taxon>Dendrobium</taxon>
    </lineage>
</organism>
<protein>
    <recommendedName>
        <fullName evidence="9">Dof zinc finger protein</fullName>
    </recommendedName>
</protein>
<comment type="subcellular location">
    <subcellularLocation>
        <location evidence="8 9">Nucleus</location>
    </subcellularLocation>
</comment>
<proteinExistence type="predicted"/>
<comment type="caution">
    <text evidence="12">The sequence shown here is derived from an EMBL/GenBank/DDBJ whole genome shotgun (WGS) entry which is preliminary data.</text>
</comment>
<feature type="compositionally biased region" description="Low complexity" evidence="10">
    <location>
        <begin position="144"/>
        <end position="156"/>
    </location>
</feature>
<feature type="compositionally biased region" description="Gly residues" evidence="10">
    <location>
        <begin position="283"/>
        <end position="299"/>
    </location>
</feature>
<keyword evidence="2 8" id="KW-0863">Zinc-finger</keyword>
<sequence length="317" mass="33635">MVFSSAPLYVDPPNWNQQGSNNIVVDEGDVHQLPQPHEAAASAPAPHQVAAGGNTSRPEPVVASMAERARLAKIPQVEAALKCPRCDSTNTKFCYFNNYSLTQPRHFCKTCRRYWTRGGALRSVPVGGGCRRNKRGNKSSSCKPSSTPAPITPSASTSSAVAGVFRTAPPQFLAPWHHLPDYGFPHGIQQPIDTMPENMGLEQWRIQQFPFLGGLVEPSLPTAAMVPGLYPFEGELGGGHGKIMSTVKMEESSQAAAAAAAATTAASLPRQFFNVGRNDGQIWPGGGDSGSGEGHGGRWISGEHLSGFSSSSTGNLL</sequence>
<feature type="region of interest" description="Disordered" evidence="10">
    <location>
        <begin position="36"/>
        <end position="58"/>
    </location>
</feature>
<evidence type="ECO:0000256" key="3">
    <source>
        <dbReference type="ARBA" id="ARBA00022833"/>
    </source>
</evidence>
<feature type="domain" description="Dof-type" evidence="11">
    <location>
        <begin position="81"/>
        <end position="135"/>
    </location>
</feature>
<feature type="region of interest" description="Disordered" evidence="10">
    <location>
        <begin position="280"/>
        <end position="317"/>
    </location>
</feature>
<evidence type="ECO:0000259" key="11">
    <source>
        <dbReference type="PROSITE" id="PS50884"/>
    </source>
</evidence>
<keyword evidence="7 8" id="KW-0539">Nucleus</keyword>
<evidence type="ECO:0000313" key="12">
    <source>
        <dbReference type="EMBL" id="KAH0462620.1"/>
    </source>
</evidence>
<feature type="region of interest" description="Disordered" evidence="10">
    <location>
        <begin position="125"/>
        <end position="156"/>
    </location>
</feature>
<name>A0AAV7H538_DENCH</name>
<keyword evidence="1 9" id="KW-0479">Metal-binding</keyword>
<evidence type="ECO:0000256" key="4">
    <source>
        <dbReference type="ARBA" id="ARBA00023015"/>
    </source>
</evidence>
<dbReference type="InterPro" id="IPR045174">
    <property type="entry name" value="Dof"/>
</dbReference>
<dbReference type="GO" id="GO:0005634">
    <property type="term" value="C:nucleus"/>
    <property type="evidence" value="ECO:0007669"/>
    <property type="project" value="UniProtKB-SubCell"/>
</dbReference>
<dbReference type="GO" id="GO:0003677">
    <property type="term" value="F:DNA binding"/>
    <property type="evidence" value="ECO:0007669"/>
    <property type="project" value="UniProtKB-UniRule"/>
</dbReference>
<accession>A0AAV7H538</accession>